<reference evidence="1 2" key="1">
    <citation type="submission" date="2017-09" db="EMBL/GenBank/DDBJ databases">
        <title>Depth-based differentiation of microbial function through sediment-hosted aquifers and enrichment of novel symbionts in the deep terrestrial subsurface.</title>
        <authorList>
            <person name="Probst A.J."/>
            <person name="Ladd B."/>
            <person name="Jarett J.K."/>
            <person name="Geller-Mcgrath D.E."/>
            <person name="Sieber C.M."/>
            <person name="Emerson J.B."/>
            <person name="Anantharaman K."/>
            <person name="Thomas B.C."/>
            <person name="Malmstrom R."/>
            <person name="Stieglmeier M."/>
            <person name="Klingl A."/>
            <person name="Woyke T."/>
            <person name="Ryan C.M."/>
            <person name="Banfield J.F."/>
        </authorList>
    </citation>
    <scope>NUCLEOTIDE SEQUENCE [LARGE SCALE GENOMIC DNA]</scope>
    <source>
        <strain evidence="1">CG23_combo_of_CG06-09_8_20_14_all_35_49</strain>
    </source>
</reference>
<dbReference type="Pfam" id="PF01371">
    <property type="entry name" value="Trp_repressor"/>
    <property type="match status" value="1"/>
</dbReference>
<evidence type="ECO:0000313" key="2">
    <source>
        <dbReference type="Proteomes" id="UP000231025"/>
    </source>
</evidence>
<dbReference type="InterPro" id="IPR000831">
    <property type="entry name" value="Trp_repress"/>
</dbReference>
<protein>
    <submittedName>
        <fullName evidence="1">Uncharacterized protein</fullName>
    </submittedName>
</protein>
<organism evidence="1 2">
    <name type="scientific">Candidatus Roizmanbacteria bacterium CG23_combo_of_CG06-09_8_20_14_all_35_49</name>
    <dbReference type="NCBI Taxonomy" id="1974863"/>
    <lineage>
        <taxon>Bacteria</taxon>
        <taxon>Candidatus Roizmaniibacteriota</taxon>
    </lineage>
</organism>
<dbReference type="EMBL" id="PCRE01000034">
    <property type="protein sequence ID" value="PIP14951.1"/>
    <property type="molecule type" value="Genomic_DNA"/>
</dbReference>
<dbReference type="GO" id="GO:0003700">
    <property type="term" value="F:DNA-binding transcription factor activity"/>
    <property type="evidence" value="ECO:0007669"/>
    <property type="project" value="InterPro"/>
</dbReference>
<dbReference type="InterPro" id="IPR038116">
    <property type="entry name" value="TrpR-like_sf"/>
</dbReference>
<name>A0A2G9Y8W8_9BACT</name>
<sequence length="145" mass="16950">MVRNSRFPLSENLLGKLFGLFFEVMGKKSSKEEFIKVMFDLLSPAERIMLAKRVTIIYLLMKKIDYYNICERLKVSPSTVAKFALLMEKSEGIVPTFKKIVKIEKVRLFLKEIFNDLYHPGLPGINWKAAWERKINLDKEKTFGI</sequence>
<dbReference type="AlphaFoldDB" id="A0A2G9Y8W8"/>
<evidence type="ECO:0000313" key="1">
    <source>
        <dbReference type="EMBL" id="PIP14951.1"/>
    </source>
</evidence>
<dbReference type="Gene3D" id="1.10.1270.10">
    <property type="entry name" value="TrpR-like"/>
    <property type="match status" value="1"/>
</dbReference>
<gene>
    <name evidence="1" type="ORF">COX47_02320</name>
</gene>
<accession>A0A2G9Y8W8</accession>
<dbReference type="SUPFAM" id="SSF48295">
    <property type="entry name" value="TrpR-like"/>
    <property type="match status" value="1"/>
</dbReference>
<dbReference type="Proteomes" id="UP000231025">
    <property type="component" value="Unassembled WGS sequence"/>
</dbReference>
<dbReference type="InterPro" id="IPR010921">
    <property type="entry name" value="Trp_repressor/repl_initiator"/>
</dbReference>
<comment type="caution">
    <text evidence="1">The sequence shown here is derived from an EMBL/GenBank/DDBJ whole genome shotgun (WGS) entry which is preliminary data.</text>
</comment>
<dbReference type="GO" id="GO:0043565">
    <property type="term" value="F:sequence-specific DNA binding"/>
    <property type="evidence" value="ECO:0007669"/>
    <property type="project" value="InterPro"/>
</dbReference>
<proteinExistence type="predicted"/>